<organism evidence="2 3">
    <name type="scientific">Ralstonia solanacearum</name>
    <name type="common">Pseudomonas solanacearum</name>
    <dbReference type="NCBI Taxonomy" id="305"/>
    <lineage>
        <taxon>Bacteria</taxon>
        <taxon>Pseudomonadati</taxon>
        <taxon>Pseudomonadota</taxon>
        <taxon>Betaproteobacteria</taxon>
        <taxon>Burkholderiales</taxon>
        <taxon>Burkholderiaceae</taxon>
        <taxon>Ralstonia</taxon>
        <taxon>Ralstonia solanacearum species complex</taxon>
    </lineage>
</organism>
<dbReference type="Proteomes" id="UP001144050">
    <property type="component" value="Unassembled WGS sequence"/>
</dbReference>
<evidence type="ECO:0000256" key="1">
    <source>
        <dbReference type="SAM" id="MobiDB-lite"/>
    </source>
</evidence>
<comment type="caution">
    <text evidence="2">The sequence shown here is derived from an EMBL/GenBank/DDBJ whole genome shotgun (WGS) entry which is preliminary data.</text>
</comment>
<dbReference type="EMBL" id="JAIVFG010000019">
    <property type="protein sequence ID" value="MDB0571653.1"/>
    <property type="molecule type" value="Genomic_DNA"/>
</dbReference>
<evidence type="ECO:0000313" key="3">
    <source>
        <dbReference type="Proteomes" id="UP001144050"/>
    </source>
</evidence>
<dbReference type="AlphaFoldDB" id="A0AAW5ZNL8"/>
<evidence type="ECO:0000313" key="2">
    <source>
        <dbReference type="EMBL" id="MDB0571653.1"/>
    </source>
</evidence>
<name>A0AAW5ZNL8_RALSL</name>
<feature type="region of interest" description="Disordered" evidence="1">
    <location>
        <begin position="1"/>
        <end position="28"/>
    </location>
</feature>
<proteinExistence type="predicted"/>
<sequence>MSVMAGAPQAHAGIDLTNASPERTMPTRDTTLRVVASICASDALNHALRATASRAMRAQLGTPR</sequence>
<gene>
    <name evidence="2" type="ORF">LBW59_12845</name>
</gene>
<reference evidence="2" key="1">
    <citation type="submission" date="2021-09" db="EMBL/GenBank/DDBJ databases">
        <title>Genomic analysis of Ralstonia spp.</title>
        <authorList>
            <person name="Aburjaile F."/>
            <person name="Ariute J.C."/>
            <person name="Pais A.K.L."/>
            <person name="Albuquerque G.M.R."/>
            <person name="Silva A.M.F."/>
            <person name="Brenig B."/>
            <person name="Azevedo V."/>
            <person name="Matiuzzi M."/>
            <person name="Ramos R."/>
            <person name="Goes-Neto A."/>
            <person name="Soares S."/>
            <person name="Iseppon A.M.B."/>
            <person name="Souza E."/>
            <person name="Gama M."/>
        </authorList>
    </citation>
    <scope>NUCLEOTIDE SEQUENCE</scope>
    <source>
        <strain evidence="2">CCRMRs91</strain>
    </source>
</reference>
<accession>A0AAW5ZNL8</accession>
<protein>
    <submittedName>
        <fullName evidence="2">Uncharacterized protein</fullName>
    </submittedName>
</protein>